<dbReference type="AlphaFoldDB" id="A0A1G6V979"/>
<organism evidence="1 2">
    <name type="scientific">Glycomyces harbinensis</name>
    <dbReference type="NCBI Taxonomy" id="58114"/>
    <lineage>
        <taxon>Bacteria</taxon>
        <taxon>Bacillati</taxon>
        <taxon>Actinomycetota</taxon>
        <taxon>Actinomycetes</taxon>
        <taxon>Glycomycetales</taxon>
        <taxon>Glycomycetaceae</taxon>
        <taxon>Glycomyces</taxon>
    </lineage>
</organism>
<name>A0A1G6V979_9ACTN</name>
<gene>
    <name evidence="1" type="ORF">SAMN05216270_104280</name>
</gene>
<dbReference type="EMBL" id="FNAD01000004">
    <property type="protein sequence ID" value="SDD49953.1"/>
    <property type="molecule type" value="Genomic_DNA"/>
</dbReference>
<dbReference type="Proteomes" id="UP000198949">
    <property type="component" value="Unassembled WGS sequence"/>
</dbReference>
<dbReference type="STRING" id="58114.SAMN05216270_104280"/>
<reference evidence="2" key="1">
    <citation type="submission" date="2016-10" db="EMBL/GenBank/DDBJ databases">
        <authorList>
            <person name="Varghese N."/>
            <person name="Submissions S."/>
        </authorList>
    </citation>
    <scope>NUCLEOTIDE SEQUENCE [LARGE SCALE GENOMIC DNA]</scope>
    <source>
        <strain evidence="2">CGMCC 4.3516</strain>
    </source>
</reference>
<protein>
    <submittedName>
        <fullName evidence="1">Uncharacterized protein</fullName>
    </submittedName>
</protein>
<dbReference type="OrthoDB" id="4184983at2"/>
<keyword evidence="2" id="KW-1185">Reference proteome</keyword>
<accession>A0A1G6V979</accession>
<evidence type="ECO:0000313" key="1">
    <source>
        <dbReference type="EMBL" id="SDD49953.1"/>
    </source>
</evidence>
<sequence>MSMRFNDHGVLEVPEEYDDTLGTFLVLDIGDDPYKCLVGLYCVAQIEQGRSRREVVGGESVAVELTPDHAILEDHFDPSRSKSIPFAQFKSALEALWAVVCRANGEPRPSRVYRPDLAPAEGDLLLWEETFGRRHPYRGAIEGIPARGPE</sequence>
<dbReference type="RefSeq" id="WP_143014829.1">
    <property type="nucleotide sequence ID" value="NZ_FNAD01000004.1"/>
</dbReference>
<evidence type="ECO:0000313" key="2">
    <source>
        <dbReference type="Proteomes" id="UP000198949"/>
    </source>
</evidence>
<proteinExistence type="predicted"/>